<evidence type="ECO:0008006" key="5">
    <source>
        <dbReference type="Google" id="ProtNLM"/>
    </source>
</evidence>
<dbReference type="HOGENOM" id="CLU_000604_1_2_1"/>
<dbReference type="InterPro" id="IPR026082">
    <property type="entry name" value="ABCA"/>
</dbReference>
<feature type="domain" description="ABCA1-4-like C-terminal R2 regulatory" evidence="2">
    <location>
        <begin position="99"/>
        <end position="176"/>
    </location>
</feature>
<dbReference type="SUPFAM" id="SSF52540">
    <property type="entry name" value="P-loop containing nucleoside triphosphate hydrolases"/>
    <property type="match status" value="1"/>
</dbReference>
<dbReference type="InterPro" id="IPR003959">
    <property type="entry name" value="ATPase_AAA_core"/>
</dbReference>
<keyword evidence="4" id="KW-1185">Reference proteome</keyword>
<evidence type="ECO:0000313" key="3">
    <source>
        <dbReference type="EMBL" id="EDO28092.1"/>
    </source>
</evidence>
<name>A7T7F9_NEMVE</name>
<feature type="domain" description="ATPase AAA-type core" evidence="1">
    <location>
        <begin position="9"/>
        <end position="69"/>
    </location>
</feature>
<evidence type="ECO:0000313" key="4">
    <source>
        <dbReference type="Proteomes" id="UP000001593"/>
    </source>
</evidence>
<dbReference type="OMA" id="AHENEPH"/>
<dbReference type="eggNOG" id="KOG0059">
    <property type="taxonomic scope" value="Eukaryota"/>
</dbReference>
<accession>A7T7F9</accession>
<dbReference type="GO" id="GO:0005524">
    <property type="term" value="F:ATP binding"/>
    <property type="evidence" value="ECO:0007669"/>
    <property type="project" value="InterPro"/>
</dbReference>
<dbReference type="STRING" id="45351.A7T7F9"/>
<dbReference type="PANTHER" id="PTHR19229">
    <property type="entry name" value="ATP-BINDING CASSETTE TRANSPORTER SUBFAMILY A ABCA"/>
    <property type="match status" value="1"/>
</dbReference>
<dbReference type="AlphaFoldDB" id="A7T7F9"/>
<dbReference type="InterPro" id="IPR027417">
    <property type="entry name" value="P-loop_NTPase"/>
</dbReference>
<dbReference type="GO" id="GO:0016887">
    <property type="term" value="F:ATP hydrolysis activity"/>
    <property type="evidence" value="ECO:0007669"/>
    <property type="project" value="InterPro"/>
</dbReference>
<dbReference type="Proteomes" id="UP000001593">
    <property type="component" value="Unassembled WGS sequence"/>
</dbReference>
<dbReference type="EMBL" id="DS472046">
    <property type="protein sequence ID" value="EDO28092.1"/>
    <property type="molecule type" value="Genomic_DNA"/>
</dbReference>
<dbReference type="Gene3D" id="3.40.50.300">
    <property type="entry name" value="P-loop containing nucleotide triphosphate hydrolases"/>
    <property type="match status" value="1"/>
</dbReference>
<dbReference type="PANTHER" id="PTHR19229:SF268">
    <property type="entry name" value="ABC TRANSPORTER DOMAIN-CONTAINING PROTEIN"/>
    <property type="match status" value="1"/>
</dbReference>
<organism evidence="3 4">
    <name type="scientific">Nematostella vectensis</name>
    <name type="common">Starlet sea anemone</name>
    <dbReference type="NCBI Taxonomy" id="45351"/>
    <lineage>
        <taxon>Eukaryota</taxon>
        <taxon>Metazoa</taxon>
        <taxon>Cnidaria</taxon>
        <taxon>Anthozoa</taxon>
        <taxon>Hexacorallia</taxon>
        <taxon>Actiniaria</taxon>
        <taxon>Edwardsiidae</taxon>
        <taxon>Nematostella</taxon>
    </lineage>
</organism>
<reference evidence="3 4" key="1">
    <citation type="journal article" date="2007" name="Science">
        <title>Sea anemone genome reveals ancestral eumetazoan gene repertoire and genomic organization.</title>
        <authorList>
            <person name="Putnam N.H."/>
            <person name="Srivastava M."/>
            <person name="Hellsten U."/>
            <person name="Dirks B."/>
            <person name="Chapman J."/>
            <person name="Salamov A."/>
            <person name="Terry A."/>
            <person name="Shapiro H."/>
            <person name="Lindquist E."/>
            <person name="Kapitonov V.V."/>
            <person name="Jurka J."/>
            <person name="Genikhovich G."/>
            <person name="Grigoriev I.V."/>
            <person name="Lucas S.M."/>
            <person name="Steele R.E."/>
            <person name="Finnerty J.R."/>
            <person name="Technau U."/>
            <person name="Martindale M.Q."/>
            <person name="Rokhsar D.S."/>
        </authorList>
    </citation>
    <scope>NUCLEOTIDE SEQUENCE [LARGE SCALE GENOMIC DNA]</scope>
    <source>
        <strain evidence="4">CH2 X CH6</strain>
    </source>
</reference>
<dbReference type="PhylomeDB" id="A7T7F9"/>
<gene>
    <name evidence="3" type="ORF">NEMVEDRAFT_v1g148823</name>
</gene>
<dbReference type="Pfam" id="PF23321">
    <property type="entry name" value="R1_ABCA1"/>
    <property type="match status" value="1"/>
</dbReference>
<dbReference type="GO" id="GO:0016020">
    <property type="term" value="C:membrane"/>
    <property type="evidence" value="ECO:0007669"/>
    <property type="project" value="InterPro"/>
</dbReference>
<sequence>MLFLLTLISGGNKRKLSTAIALVGNPPIIFLDEPTTGMDPVARRFLWDSLTHVMKGGRSIVLTSHSMEECEALCTRLAIMVNGQFKCVGSAQHLKSRFGMGYTLMLKVEARLVPVSNTEQAQQFVSSTFPGAQLLESHNGMLTYQINSTELSWSRIFGELERNRASLNIVDYSVSQTSLEQVNNAR</sequence>
<dbReference type="GO" id="GO:0140359">
    <property type="term" value="F:ABC-type transporter activity"/>
    <property type="evidence" value="ECO:0007669"/>
    <property type="project" value="InterPro"/>
</dbReference>
<protein>
    <recommendedName>
        <fullName evidence="5">ATPase AAA-type core domain-containing protein</fullName>
    </recommendedName>
</protein>
<evidence type="ECO:0000259" key="1">
    <source>
        <dbReference type="Pfam" id="PF13304"/>
    </source>
</evidence>
<evidence type="ECO:0000259" key="2">
    <source>
        <dbReference type="Pfam" id="PF23321"/>
    </source>
</evidence>
<proteinExistence type="predicted"/>
<dbReference type="Pfam" id="PF13304">
    <property type="entry name" value="AAA_21"/>
    <property type="match status" value="1"/>
</dbReference>
<dbReference type="InParanoid" id="A7T7F9"/>
<dbReference type="InterPro" id="IPR056264">
    <property type="entry name" value="R2_ABCA1-4-like"/>
</dbReference>